<evidence type="ECO:0000256" key="2">
    <source>
        <dbReference type="ARBA" id="ARBA00005887"/>
    </source>
</evidence>
<dbReference type="Pfam" id="PF00909">
    <property type="entry name" value="Ammonium_transp"/>
    <property type="match status" value="1"/>
</dbReference>
<proteinExistence type="inferred from homology"/>
<keyword evidence="11" id="KW-1185">Reference proteome</keyword>
<dbReference type="SUPFAM" id="SSF111352">
    <property type="entry name" value="Ammonium transporter"/>
    <property type="match status" value="1"/>
</dbReference>
<evidence type="ECO:0000256" key="1">
    <source>
        <dbReference type="ARBA" id="ARBA00004141"/>
    </source>
</evidence>
<dbReference type="AlphaFoldDB" id="A0AAE0BWA4"/>
<keyword evidence="7" id="KW-0924">Ammonia transport</keyword>
<comment type="similarity">
    <text evidence="2">Belongs to the ammonia transporter channel (TC 1.A.11.2) family.</text>
</comment>
<dbReference type="PANTHER" id="PTHR11730:SF6">
    <property type="entry name" value="AMMONIUM TRANSPORTER"/>
    <property type="match status" value="1"/>
</dbReference>
<dbReference type="Proteomes" id="UP001190700">
    <property type="component" value="Unassembled WGS sequence"/>
</dbReference>
<evidence type="ECO:0000256" key="3">
    <source>
        <dbReference type="ARBA" id="ARBA00022448"/>
    </source>
</evidence>
<comment type="subcellular location">
    <subcellularLocation>
        <location evidence="1">Membrane</location>
        <topology evidence="1">Multi-pass membrane protein</topology>
    </subcellularLocation>
</comment>
<reference evidence="10 11" key="1">
    <citation type="journal article" date="2015" name="Genome Biol. Evol.">
        <title>Comparative Genomics of a Bacterivorous Green Alga Reveals Evolutionary Causalities and Consequences of Phago-Mixotrophic Mode of Nutrition.</title>
        <authorList>
            <person name="Burns J.A."/>
            <person name="Paasch A."/>
            <person name="Narechania A."/>
            <person name="Kim E."/>
        </authorList>
    </citation>
    <scope>NUCLEOTIDE SEQUENCE [LARGE SCALE GENOMIC DNA]</scope>
    <source>
        <strain evidence="10 11">PLY_AMNH</strain>
    </source>
</reference>
<evidence type="ECO:0000256" key="7">
    <source>
        <dbReference type="ARBA" id="ARBA00023177"/>
    </source>
</evidence>
<feature type="transmembrane region" description="Helical" evidence="8">
    <location>
        <begin position="58"/>
        <end position="76"/>
    </location>
</feature>
<dbReference type="Gene3D" id="1.10.3430.10">
    <property type="entry name" value="Ammonium transporter AmtB like domains"/>
    <property type="match status" value="1"/>
</dbReference>
<feature type="transmembrane region" description="Helical" evidence="8">
    <location>
        <begin position="22"/>
        <end position="46"/>
    </location>
</feature>
<name>A0AAE0BWA4_9CHLO</name>
<dbReference type="InterPro" id="IPR024041">
    <property type="entry name" value="NH4_transpt_AmtB-like_dom"/>
</dbReference>
<evidence type="ECO:0000256" key="8">
    <source>
        <dbReference type="SAM" id="Phobius"/>
    </source>
</evidence>
<sequence length="233" mass="25618">MDYSDVHLLECDAHTRPYDDNAWLLGNCFVVMSMQAGFALLEAGCVRDTSMANIMMKNIVDLGLGVFAWWCLGWPISYGPNGNWFMGSGQFFNNGNSDLVQWMWQLSFASTASTIDSGAVAERCAFIPYLILSAIMTGFTYPVVAHWVWHSDGWLYKRGFYDLAGGALPPSCASHLSTTNPSLRTTPLLPESHWSHLSPSAIALPAHCCCVREAVSPVSLEPLEPSLHHQADA</sequence>
<feature type="transmembrane region" description="Helical" evidence="8">
    <location>
        <begin position="126"/>
        <end position="149"/>
    </location>
</feature>
<dbReference type="GO" id="GO:0008519">
    <property type="term" value="F:ammonium channel activity"/>
    <property type="evidence" value="ECO:0007669"/>
    <property type="project" value="InterPro"/>
</dbReference>
<evidence type="ECO:0000313" key="11">
    <source>
        <dbReference type="Proteomes" id="UP001190700"/>
    </source>
</evidence>
<keyword evidence="5 8" id="KW-1133">Transmembrane helix</keyword>
<evidence type="ECO:0000313" key="10">
    <source>
        <dbReference type="EMBL" id="KAK3244006.1"/>
    </source>
</evidence>
<comment type="caution">
    <text evidence="10">The sequence shown here is derived from an EMBL/GenBank/DDBJ whole genome shotgun (WGS) entry which is preliminary data.</text>
</comment>
<evidence type="ECO:0000256" key="4">
    <source>
        <dbReference type="ARBA" id="ARBA00022692"/>
    </source>
</evidence>
<accession>A0AAE0BWA4</accession>
<gene>
    <name evidence="10" type="ORF">CYMTET_46367</name>
</gene>
<keyword evidence="3" id="KW-0813">Transport</keyword>
<dbReference type="EMBL" id="LGRX02032436">
    <property type="protein sequence ID" value="KAK3244006.1"/>
    <property type="molecule type" value="Genomic_DNA"/>
</dbReference>
<dbReference type="GO" id="GO:0005886">
    <property type="term" value="C:plasma membrane"/>
    <property type="evidence" value="ECO:0007669"/>
    <property type="project" value="TreeGrafter"/>
</dbReference>
<dbReference type="PANTHER" id="PTHR11730">
    <property type="entry name" value="AMMONIUM TRANSPORTER"/>
    <property type="match status" value="1"/>
</dbReference>
<feature type="domain" description="Ammonium transporter AmtB-like" evidence="9">
    <location>
        <begin position="22"/>
        <end position="167"/>
    </location>
</feature>
<evidence type="ECO:0000256" key="6">
    <source>
        <dbReference type="ARBA" id="ARBA00023136"/>
    </source>
</evidence>
<protein>
    <recommendedName>
        <fullName evidence="9">Ammonium transporter AmtB-like domain-containing protein</fullName>
    </recommendedName>
</protein>
<evidence type="ECO:0000256" key="5">
    <source>
        <dbReference type="ARBA" id="ARBA00022989"/>
    </source>
</evidence>
<organism evidence="10 11">
    <name type="scientific">Cymbomonas tetramitiformis</name>
    <dbReference type="NCBI Taxonomy" id="36881"/>
    <lineage>
        <taxon>Eukaryota</taxon>
        <taxon>Viridiplantae</taxon>
        <taxon>Chlorophyta</taxon>
        <taxon>Pyramimonadophyceae</taxon>
        <taxon>Pyramimonadales</taxon>
        <taxon>Pyramimonadaceae</taxon>
        <taxon>Cymbomonas</taxon>
    </lineage>
</organism>
<keyword evidence="6 8" id="KW-0472">Membrane</keyword>
<keyword evidence="4 8" id="KW-0812">Transmembrane</keyword>
<dbReference type="GO" id="GO:0097272">
    <property type="term" value="P:ammonium homeostasis"/>
    <property type="evidence" value="ECO:0007669"/>
    <property type="project" value="TreeGrafter"/>
</dbReference>
<dbReference type="InterPro" id="IPR029020">
    <property type="entry name" value="Ammonium/urea_transptr"/>
</dbReference>
<evidence type="ECO:0000259" key="9">
    <source>
        <dbReference type="Pfam" id="PF00909"/>
    </source>
</evidence>